<accession>A0A9Q1E9F0</accession>
<evidence type="ECO:0000256" key="1">
    <source>
        <dbReference type="SAM" id="MobiDB-lite"/>
    </source>
</evidence>
<evidence type="ECO:0000313" key="2">
    <source>
        <dbReference type="EMBL" id="KAJ8334641.1"/>
    </source>
</evidence>
<feature type="compositionally biased region" description="Basic and acidic residues" evidence="1">
    <location>
        <begin position="91"/>
        <end position="109"/>
    </location>
</feature>
<dbReference type="EMBL" id="JAINUF010000021">
    <property type="protein sequence ID" value="KAJ8334641.1"/>
    <property type="molecule type" value="Genomic_DNA"/>
</dbReference>
<feature type="region of interest" description="Disordered" evidence="1">
    <location>
        <begin position="1"/>
        <end position="110"/>
    </location>
</feature>
<comment type="caution">
    <text evidence="2">The sequence shown here is derived from an EMBL/GenBank/DDBJ whole genome shotgun (WGS) entry which is preliminary data.</text>
</comment>
<dbReference type="Proteomes" id="UP001152622">
    <property type="component" value="Chromosome 21"/>
</dbReference>
<evidence type="ECO:0000313" key="3">
    <source>
        <dbReference type="Proteomes" id="UP001152622"/>
    </source>
</evidence>
<gene>
    <name evidence="2" type="ORF">SKAU_G00402800</name>
</gene>
<organism evidence="2 3">
    <name type="scientific">Synaphobranchus kaupii</name>
    <name type="common">Kaup's arrowtooth eel</name>
    <dbReference type="NCBI Taxonomy" id="118154"/>
    <lineage>
        <taxon>Eukaryota</taxon>
        <taxon>Metazoa</taxon>
        <taxon>Chordata</taxon>
        <taxon>Craniata</taxon>
        <taxon>Vertebrata</taxon>
        <taxon>Euteleostomi</taxon>
        <taxon>Actinopterygii</taxon>
        <taxon>Neopterygii</taxon>
        <taxon>Teleostei</taxon>
        <taxon>Anguilliformes</taxon>
        <taxon>Synaphobranchidae</taxon>
        <taxon>Synaphobranchus</taxon>
    </lineage>
</organism>
<sequence>MPGAKARTRRHTEESGGFTIGSGTDGPQVATFGVRAACDPSRSVTGRGRMLRENDASPVRHGGEPEPLRTGSAGGMKRVPSNAVSPTSLDAPRRERARISTGSRFDRHFRPGAKLRGFCGGWPCPPYNDPNVASLQLKSRRAPPYRAQRNFFCTAKEEQKEKVKEEGGEIPSHSL</sequence>
<proteinExistence type="predicted"/>
<feature type="compositionally biased region" description="Basic residues" evidence="1">
    <location>
        <begin position="1"/>
        <end position="10"/>
    </location>
</feature>
<protein>
    <submittedName>
        <fullName evidence="2">Uncharacterized protein</fullName>
    </submittedName>
</protein>
<name>A0A9Q1E9F0_SYNKA</name>
<dbReference type="AlphaFoldDB" id="A0A9Q1E9F0"/>
<keyword evidence="3" id="KW-1185">Reference proteome</keyword>
<reference evidence="2" key="1">
    <citation type="journal article" date="2023" name="Science">
        <title>Genome structures resolve the early diversification of teleost fishes.</title>
        <authorList>
            <person name="Parey E."/>
            <person name="Louis A."/>
            <person name="Montfort J."/>
            <person name="Bouchez O."/>
            <person name="Roques C."/>
            <person name="Iampietro C."/>
            <person name="Lluch J."/>
            <person name="Castinel A."/>
            <person name="Donnadieu C."/>
            <person name="Desvignes T."/>
            <person name="Floi Bucao C."/>
            <person name="Jouanno E."/>
            <person name="Wen M."/>
            <person name="Mejri S."/>
            <person name="Dirks R."/>
            <person name="Jansen H."/>
            <person name="Henkel C."/>
            <person name="Chen W.J."/>
            <person name="Zahm M."/>
            <person name="Cabau C."/>
            <person name="Klopp C."/>
            <person name="Thompson A.W."/>
            <person name="Robinson-Rechavi M."/>
            <person name="Braasch I."/>
            <person name="Lecointre G."/>
            <person name="Bobe J."/>
            <person name="Postlethwait J.H."/>
            <person name="Berthelot C."/>
            <person name="Roest Crollius H."/>
            <person name="Guiguen Y."/>
        </authorList>
    </citation>
    <scope>NUCLEOTIDE SEQUENCE</scope>
    <source>
        <strain evidence="2">WJC10195</strain>
    </source>
</reference>